<feature type="domain" description="Peptidase A1" evidence="1">
    <location>
        <begin position="1"/>
        <end position="98"/>
    </location>
</feature>
<keyword evidence="3" id="KW-1185">Reference proteome</keyword>
<dbReference type="AlphaFoldDB" id="A0AA38RBU1"/>
<name>A0AA38RBU1_9PEZI</name>
<dbReference type="Proteomes" id="UP001174694">
    <property type="component" value="Unassembled WGS sequence"/>
</dbReference>
<reference evidence="2" key="1">
    <citation type="submission" date="2022-07" db="EMBL/GenBank/DDBJ databases">
        <title>Fungi with potential for degradation of polypropylene.</title>
        <authorList>
            <person name="Gostincar C."/>
        </authorList>
    </citation>
    <scope>NUCLEOTIDE SEQUENCE</scope>
    <source>
        <strain evidence="2">EXF-13308</strain>
    </source>
</reference>
<accession>A0AA38RBU1</accession>
<comment type="caution">
    <text evidence="2">The sequence shown here is derived from an EMBL/GenBank/DDBJ whole genome shotgun (WGS) entry which is preliminary data.</text>
</comment>
<evidence type="ECO:0000259" key="1">
    <source>
        <dbReference type="PROSITE" id="PS51767"/>
    </source>
</evidence>
<dbReference type="Pfam" id="PF00026">
    <property type="entry name" value="Asp"/>
    <property type="match status" value="1"/>
</dbReference>
<dbReference type="InterPro" id="IPR033121">
    <property type="entry name" value="PEPTIDASE_A1"/>
</dbReference>
<proteinExistence type="predicted"/>
<evidence type="ECO:0000313" key="3">
    <source>
        <dbReference type="Proteomes" id="UP001174694"/>
    </source>
</evidence>
<dbReference type="InterPro" id="IPR021109">
    <property type="entry name" value="Peptidase_aspartic_dom_sf"/>
</dbReference>
<gene>
    <name evidence="2" type="ORF">NKR23_g7203</name>
</gene>
<dbReference type="EMBL" id="JANBVO010000022">
    <property type="protein sequence ID" value="KAJ9142427.1"/>
    <property type="molecule type" value="Genomic_DNA"/>
</dbReference>
<organism evidence="2 3">
    <name type="scientific">Pleurostoma richardsiae</name>
    <dbReference type="NCBI Taxonomy" id="41990"/>
    <lineage>
        <taxon>Eukaryota</taxon>
        <taxon>Fungi</taxon>
        <taxon>Dikarya</taxon>
        <taxon>Ascomycota</taxon>
        <taxon>Pezizomycotina</taxon>
        <taxon>Sordariomycetes</taxon>
        <taxon>Sordariomycetidae</taxon>
        <taxon>Calosphaeriales</taxon>
        <taxon>Pleurostomataceae</taxon>
        <taxon>Pleurostoma</taxon>
    </lineage>
</organism>
<dbReference type="Gene3D" id="2.40.70.10">
    <property type="entry name" value="Acid Proteases"/>
    <property type="match status" value="1"/>
</dbReference>
<dbReference type="SUPFAM" id="SSF50630">
    <property type="entry name" value="Acid proteases"/>
    <property type="match status" value="1"/>
</dbReference>
<sequence>MIVSAVYLDLDEEYVAETALSKVDCVLRASNGALDFGFSDKVIRVTFSYFIQDYTLLSGSHYCAAGVLPISAAPVLGNSFLRAAYVVFDWDNINVYLAQAANYGFEMVSISSGEDAVPSQHHQLLDHS</sequence>
<evidence type="ECO:0000313" key="2">
    <source>
        <dbReference type="EMBL" id="KAJ9142427.1"/>
    </source>
</evidence>
<dbReference type="PROSITE" id="PS51767">
    <property type="entry name" value="PEPTIDASE_A1"/>
    <property type="match status" value="1"/>
</dbReference>
<protein>
    <recommendedName>
        <fullName evidence="1">Peptidase A1 domain-containing protein</fullName>
    </recommendedName>
</protein>